<dbReference type="Proteomes" id="UP000325780">
    <property type="component" value="Unassembled WGS sequence"/>
</dbReference>
<evidence type="ECO:0000313" key="2">
    <source>
        <dbReference type="EMBL" id="KAE8154207.1"/>
    </source>
</evidence>
<feature type="region of interest" description="Disordered" evidence="1">
    <location>
        <begin position="151"/>
        <end position="173"/>
    </location>
</feature>
<organism evidence="2 3">
    <name type="scientific">Aspergillus avenaceus</name>
    <dbReference type="NCBI Taxonomy" id="36643"/>
    <lineage>
        <taxon>Eukaryota</taxon>
        <taxon>Fungi</taxon>
        <taxon>Dikarya</taxon>
        <taxon>Ascomycota</taxon>
        <taxon>Pezizomycotina</taxon>
        <taxon>Eurotiomycetes</taxon>
        <taxon>Eurotiomycetidae</taxon>
        <taxon>Eurotiales</taxon>
        <taxon>Aspergillaceae</taxon>
        <taxon>Aspergillus</taxon>
        <taxon>Aspergillus subgen. Circumdati</taxon>
    </lineage>
</organism>
<dbReference type="EMBL" id="ML742031">
    <property type="protein sequence ID" value="KAE8154207.1"/>
    <property type="molecule type" value="Genomic_DNA"/>
</dbReference>
<proteinExistence type="predicted"/>
<reference evidence="2 3" key="1">
    <citation type="submission" date="2019-04" db="EMBL/GenBank/DDBJ databases">
        <title>Friends and foes A comparative genomics study of 23 Aspergillus species from section Flavi.</title>
        <authorList>
            <consortium name="DOE Joint Genome Institute"/>
            <person name="Kjaerbolling I."/>
            <person name="Vesth T."/>
            <person name="Frisvad J.C."/>
            <person name="Nybo J.L."/>
            <person name="Theobald S."/>
            <person name="Kildgaard S."/>
            <person name="Isbrandt T."/>
            <person name="Kuo A."/>
            <person name="Sato A."/>
            <person name="Lyhne E.K."/>
            <person name="Kogle M.E."/>
            <person name="Wiebenga A."/>
            <person name="Kun R.S."/>
            <person name="Lubbers R.J."/>
            <person name="Makela M.R."/>
            <person name="Barry K."/>
            <person name="Chovatia M."/>
            <person name="Clum A."/>
            <person name="Daum C."/>
            <person name="Haridas S."/>
            <person name="He G."/>
            <person name="LaButti K."/>
            <person name="Lipzen A."/>
            <person name="Mondo S."/>
            <person name="Riley R."/>
            <person name="Salamov A."/>
            <person name="Simmons B.A."/>
            <person name="Magnuson J.K."/>
            <person name="Henrissat B."/>
            <person name="Mortensen U.H."/>
            <person name="Larsen T.O."/>
            <person name="Devries R.P."/>
            <person name="Grigoriev I.V."/>
            <person name="Machida M."/>
            <person name="Baker S.E."/>
            <person name="Andersen M.R."/>
        </authorList>
    </citation>
    <scope>NUCLEOTIDE SEQUENCE [LARGE SCALE GENOMIC DNA]</scope>
    <source>
        <strain evidence="2 3">IBT 18842</strain>
    </source>
</reference>
<protein>
    <submittedName>
        <fullName evidence="2">Uncharacterized protein</fullName>
    </submittedName>
</protein>
<feature type="region of interest" description="Disordered" evidence="1">
    <location>
        <begin position="1"/>
        <end position="81"/>
    </location>
</feature>
<name>A0A5N6U6E6_ASPAV</name>
<accession>A0A5N6U6E6</accession>
<evidence type="ECO:0000256" key="1">
    <source>
        <dbReference type="SAM" id="MobiDB-lite"/>
    </source>
</evidence>
<feature type="compositionally biased region" description="Basic and acidic residues" evidence="1">
    <location>
        <begin position="24"/>
        <end position="38"/>
    </location>
</feature>
<sequence>MNPRYQQETFASKSRSKQSGAVYCDRHKTYHGKNEHACPNRTKIPKSLSNTGVNGTSLSSASSGARGRSISSGTQDGSITGFQYAVDKGPETDYVDGSWTSESSLSTPMLVEGGRSSFLGTRRNAEIAHNTMYQPARIQRSNDSPVTIVSTREEPVYPPSQKSSTVKQSKRSRGRYFYEKGKHRRDNGRLVHSQEVRSARRDQKDVKRKRLLFPWIMDHLVVLRFKV</sequence>
<feature type="compositionally biased region" description="Polar residues" evidence="1">
    <location>
        <begin position="1"/>
        <end position="19"/>
    </location>
</feature>
<feature type="compositionally biased region" description="Low complexity" evidence="1">
    <location>
        <begin position="55"/>
        <end position="74"/>
    </location>
</feature>
<gene>
    <name evidence="2" type="ORF">BDV25DRAFT_136133</name>
</gene>
<evidence type="ECO:0000313" key="3">
    <source>
        <dbReference type="Proteomes" id="UP000325780"/>
    </source>
</evidence>
<dbReference type="AlphaFoldDB" id="A0A5N6U6E6"/>
<keyword evidence="3" id="KW-1185">Reference proteome</keyword>